<dbReference type="RefSeq" id="WP_367995016.1">
    <property type="nucleotide sequence ID" value="NZ_JBFPJR010000031.1"/>
</dbReference>
<dbReference type="EMBL" id="JBFPJR010000031">
    <property type="protein sequence ID" value="MEX0429048.1"/>
    <property type="molecule type" value="Genomic_DNA"/>
</dbReference>
<organism evidence="3 4">
    <name type="scientific">Nocardioides eburneus</name>
    <dbReference type="NCBI Taxonomy" id="3231482"/>
    <lineage>
        <taxon>Bacteria</taxon>
        <taxon>Bacillati</taxon>
        <taxon>Actinomycetota</taxon>
        <taxon>Actinomycetes</taxon>
        <taxon>Propionibacteriales</taxon>
        <taxon>Nocardioidaceae</taxon>
        <taxon>Nocardioides</taxon>
    </lineage>
</organism>
<keyword evidence="2" id="KW-0472">Membrane</keyword>
<keyword evidence="2" id="KW-1133">Transmembrane helix</keyword>
<evidence type="ECO:0000313" key="3">
    <source>
        <dbReference type="EMBL" id="MEX0429048.1"/>
    </source>
</evidence>
<evidence type="ECO:0000256" key="2">
    <source>
        <dbReference type="SAM" id="Phobius"/>
    </source>
</evidence>
<dbReference type="InterPro" id="IPR023365">
    <property type="entry name" value="Sortase_dom-sf"/>
</dbReference>
<sequence>MTGRRVALWGGVVLILVGLSMLGYVAWEFWGTNWVSHRHQKEAVHQLRDAWKQGESGASTHFGRASAIIEIPRFGKDYEVPVFEGTSDSVLAAGFGHFTGTAGPGHVGNYALAAHRVTHGEPLRHMPDLRVGDRVRVLTRTATYVYRLTSRGDGLVVPFTDTWVTTPLPKNPDGGVQPDQRKGQRLITLTTCSELFHTDDRMVAFGVLESRTPVG</sequence>
<dbReference type="NCBIfam" id="NF033747">
    <property type="entry name" value="class_E_sortase"/>
    <property type="match status" value="1"/>
</dbReference>
<dbReference type="InterPro" id="IPR053465">
    <property type="entry name" value="Sortase_Class_E"/>
</dbReference>
<dbReference type="Proteomes" id="UP001556631">
    <property type="component" value="Unassembled WGS sequence"/>
</dbReference>
<dbReference type="Pfam" id="PF04203">
    <property type="entry name" value="Sortase"/>
    <property type="match status" value="1"/>
</dbReference>
<keyword evidence="4" id="KW-1185">Reference proteome</keyword>
<name>A0ABV3T494_9ACTN</name>
<reference evidence="3 4" key="1">
    <citation type="submission" date="2024-07" db="EMBL/GenBank/DDBJ databases">
        <authorList>
            <person name="Lee S."/>
            <person name="Kang M."/>
        </authorList>
    </citation>
    <scope>NUCLEOTIDE SEQUENCE [LARGE SCALE GENOMIC DNA]</scope>
    <source>
        <strain evidence="3 4">DS6</strain>
    </source>
</reference>
<evidence type="ECO:0000256" key="1">
    <source>
        <dbReference type="ARBA" id="ARBA00022801"/>
    </source>
</evidence>
<gene>
    <name evidence="3" type="ORF">AB3X52_15580</name>
</gene>
<dbReference type="InterPro" id="IPR042003">
    <property type="entry name" value="Sortase_E"/>
</dbReference>
<accession>A0ABV3T494</accession>
<comment type="caution">
    <text evidence="3">The sequence shown here is derived from an EMBL/GenBank/DDBJ whole genome shotgun (WGS) entry which is preliminary data.</text>
</comment>
<feature type="transmembrane region" description="Helical" evidence="2">
    <location>
        <begin position="6"/>
        <end position="27"/>
    </location>
</feature>
<dbReference type="SUPFAM" id="SSF63817">
    <property type="entry name" value="Sortase"/>
    <property type="match status" value="1"/>
</dbReference>
<evidence type="ECO:0000313" key="4">
    <source>
        <dbReference type="Proteomes" id="UP001556631"/>
    </source>
</evidence>
<dbReference type="Gene3D" id="2.40.260.10">
    <property type="entry name" value="Sortase"/>
    <property type="match status" value="1"/>
</dbReference>
<dbReference type="CDD" id="cd05830">
    <property type="entry name" value="Sortase_E"/>
    <property type="match status" value="1"/>
</dbReference>
<protein>
    <submittedName>
        <fullName evidence="3">Class E sortase</fullName>
    </submittedName>
</protein>
<dbReference type="InterPro" id="IPR005754">
    <property type="entry name" value="Sortase"/>
</dbReference>
<keyword evidence="1" id="KW-0378">Hydrolase</keyword>
<proteinExistence type="predicted"/>
<keyword evidence="2" id="KW-0812">Transmembrane</keyword>